<comment type="caution">
    <text evidence="2">The sequence shown here is derived from an EMBL/GenBank/DDBJ whole genome shotgun (WGS) entry which is preliminary data.</text>
</comment>
<dbReference type="PANTHER" id="PTHR30005">
    <property type="entry name" value="EXOPOLYPHOSPHATASE"/>
    <property type="match status" value="1"/>
</dbReference>
<dbReference type="EMBL" id="DSXI01000117">
    <property type="protein sequence ID" value="HGS04517.1"/>
    <property type="molecule type" value="Genomic_DNA"/>
</dbReference>
<dbReference type="CDD" id="cd24054">
    <property type="entry name" value="ASKHA_NBD_AaPPX-GppA_MtPPX2-like"/>
    <property type="match status" value="1"/>
</dbReference>
<proteinExistence type="predicted"/>
<dbReference type="Pfam" id="PF02541">
    <property type="entry name" value="Ppx-GppA"/>
    <property type="match status" value="1"/>
</dbReference>
<name>A0A7V4LCG7_9BACT</name>
<dbReference type="InterPro" id="IPR003695">
    <property type="entry name" value="Ppx_GppA_N"/>
</dbReference>
<accession>A0A7V4LCG7</accession>
<dbReference type="InterPro" id="IPR050273">
    <property type="entry name" value="GppA/Ppx_hydrolase"/>
</dbReference>
<evidence type="ECO:0000313" key="2">
    <source>
        <dbReference type="EMBL" id="HGS04517.1"/>
    </source>
</evidence>
<dbReference type="GO" id="GO:0016462">
    <property type="term" value="F:pyrophosphatase activity"/>
    <property type="evidence" value="ECO:0007669"/>
    <property type="project" value="TreeGrafter"/>
</dbReference>
<reference evidence="2" key="1">
    <citation type="journal article" date="2020" name="mSystems">
        <title>Genome- and Community-Level Interaction Insights into Carbon Utilization and Element Cycling Functions of Hydrothermarchaeota in Hydrothermal Sediment.</title>
        <authorList>
            <person name="Zhou Z."/>
            <person name="Liu Y."/>
            <person name="Xu W."/>
            <person name="Pan J."/>
            <person name="Luo Z.H."/>
            <person name="Li M."/>
        </authorList>
    </citation>
    <scope>NUCLEOTIDE SEQUENCE [LARGE SCALE GENOMIC DNA]</scope>
    <source>
        <strain evidence="2">SpSt-548</strain>
    </source>
</reference>
<sequence>MPRIAAVDLGSLTVRLAVAEILAPGAYRLLCQRREITALGEGVSVTGLLSPEAQGRTLEALAGFAREMTALGATTGLGVATQAVRQAGNGREFLETAGRVLNLPVRLLSPEEEARLTLRGVLSVLAPAHRQAHPLVVFDVGGGSSEFILLRTGAEPVFAGLPLGVLSLSRAHPLGDPPAAEQLAALRGHLHQELAAFYRRDLAPHLKGTPTLVGTAGAVTTLAAMAQKLAVYDPQKVNNYILTKDHTAALAEELAALPEADRALLPGLEPAKAGVMVAGAFLILEILAIFSKEWVVVVDAGLLEGVLAELSR</sequence>
<dbReference type="Gene3D" id="3.30.420.40">
    <property type="match status" value="1"/>
</dbReference>
<feature type="domain" description="Ppx/GppA phosphatase N-terminal" evidence="1">
    <location>
        <begin position="26"/>
        <end position="309"/>
    </location>
</feature>
<dbReference type="AlphaFoldDB" id="A0A7V4LCG7"/>
<dbReference type="InterPro" id="IPR043129">
    <property type="entry name" value="ATPase_NBD"/>
</dbReference>
<evidence type="ECO:0000259" key="1">
    <source>
        <dbReference type="Pfam" id="PF02541"/>
    </source>
</evidence>
<dbReference type="SUPFAM" id="SSF53067">
    <property type="entry name" value="Actin-like ATPase domain"/>
    <property type="match status" value="2"/>
</dbReference>
<gene>
    <name evidence="2" type="ORF">ENT08_02065</name>
</gene>
<organism evidence="2">
    <name type="scientific">Desulfobacca acetoxidans</name>
    <dbReference type="NCBI Taxonomy" id="60893"/>
    <lineage>
        <taxon>Bacteria</taxon>
        <taxon>Pseudomonadati</taxon>
        <taxon>Thermodesulfobacteriota</taxon>
        <taxon>Desulfobaccia</taxon>
        <taxon>Desulfobaccales</taxon>
        <taxon>Desulfobaccaceae</taxon>
        <taxon>Desulfobacca</taxon>
    </lineage>
</organism>
<protein>
    <recommendedName>
        <fullName evidence="1">Ppx/GppA phosphatase N-terminal domain-containing protein</fullName>
    </recommendedName>
</protein>
<dbReference type="PANTHER" id="PTHR30005:SF0">
    <property type="entry name" value="RETROGRADE REGULATION PROTEIN 2"/>
    <property type="match status" value="1"/>
</dbReference>
<dbReference type="Gene3D" id="3.30.420.150">
    <property type="entry name" value="Exopolyphosphatase. Domain 2"/>
    <property type="match status" value="1"/>
</dbReference>